<evidence type="ECO:0008006" key="3">
    <source>
        <dbReference type="Google" id="ProtNLM"/>
    </source>
</evidence>
<comment type="caution">
    <text evidence="1">The sequence shown here is derived from an EMBL/GenBank/DDBJ whole genome shotgun (WGS) entry which is preliminary data.</text>
</comment>
<keyword evidence="2" id="KW-1185">Reference proteome</keyword>
<evidence type="ECO:0000313" key="1">
    <source>
        <dbReference type="EMBL" id="GAA4078138.1"/>
    </source>
</evidence>
<reference evidence="2" key="1">
    <citation type="journal article" date="2019" name="Int. J. Syst. Evol. Microbiol.">
        <title>The Global Catalogue of Microorganisms (GCM) 10K type strain sequencing project: providing services to taxonomists for standard genome sequencing and annotation.</title>
        <authorList>
            <consortium name="The Broad Institute Genomics Platform"/>
            <consortium name="The Broad Institute Genome Sequencing Center for Infectious Disease"/>
            <person name="Wu L."/>
            <person name="Ma J."/>
        </authorList>
    </citation>
    <scope>NUCLEOTIDE SEQUENCE [LARGE SCALE GENOMIC DNA]</scope>
    <source>
        <strain evidence="2">JCM 16925</strain>
    </source>
</reference>
<gene>
    <name evidence="1" type="ORF">GCM10022233_66640</name>
</gene>
<proteinExistence type="predicted"/>
<name>A0ABP7W059_9ACTN</name>
<accession>A0ABP7W059</accession>
<dbReference type="Proteomes" id="UP001499984">
    <property type="component" value="Unassembled WGS sequence"/>
</dbReference>
<dbReference type="EMBL" id="BAAAZY010000022">
    <property type="protein sequence ID" value="GAA4078138.1"/>
    <property type="molecule type" value="Genomic_DNA"/>
</dbReference>
<evidence type="ECO:0000313" key="2">
    <source>
        <dbReference type="Proteomes" id="UP001499984"/>
    </source>
</evidence>
<organism evidence="1 2">
    <name type="scientific">Streptomyces shaanxiensis</name>
    <dbReference type="NCBI Taxonomy" id="653357"/>
    <lineage>
        <taxon>Bacteria</taxon>
        <taxon>Bacillati</taxon>
        <taxon>Actinomycetota</taxon>
        <taxon>Actinomycetes</taxon>
        <taxon>Kitasatosporales</taxon>
        <taxon>Streptomycetaceae</taxon>
        <taxon>Streptomyces</taxon>
    </lineage>
</organism>
<protein>
    <recommendedName>
        <fullName evidence="3">Tetratricopeptide repeat protein</fullName>
    </recommendedName>
</protein>
<sequence>MQWGMRASMLRWVSSERTWDIGASGRKGDVSRSFRSPCLSVRPLATVAYAHGVVDTTRLTRAVDHFADRLRAAPQSRLQRNGAAEALALARELARRAQLLEAPGVEPREMPDAGMFAAADQITVAVHDLALVLVDEGQVADAVRLVEEAQKRAGV</sequence>